<feature type="transmembrane region" description="Helical" evidence="1">
    <location>
        <begin position="43"/>
        <end position="66"/>
    </location>
</feature>
<feature type="transmembrane region" description="Helical" evidence="1">
    <location>
        <begin position="154"/>
        <end position="176"/>
    </location>
</feature>
<dbReference type="EMBL" id="JABXBU010002227">
    <property type="protein sequence ID" value="KAF8774303.1"/>
    <property type="molecule type" value="Genomic_DNA"/>
</dbReference>
<feature type="transmembrane region" description="Helical" evidence="1">
    <location>
        <begin position="86"/>
        <end position="109"/>
    </location>
</feature>
<keyword evidence="1" id="KW-1133">Transmembrane helix</keyword>
<keyword evidence="1" id="KW-0472">Membrane</keyword>
<gene>
    <name evidence="2" type="ORF">HNY73_016868</name>
</gene>
<evidence type="ECO:0000313" key="2">
    <source>
        <dbReference type="EMBL" id="KAF8774303.1"/>
    </source>
</evidence>
<feature type="transmembrane region" description="Helical" evidence="1">
    <location>
        <begin position="182"/>
        <end position="204"/>
    </location>
</feature>
<comment type="caution">
    <text evidence="2">The sequence shown here is derived from an EMBL/GenBank/DDBJ whole genome shotgun (WGS) entry which is preliminary data.</text>
</comment>
<reference evidence="2" key="1">
    <citation type="journal article" date="2020" name="bioRxiv">
        <title>Chromosome-level reference genome of the European wasp spider Argiope bruennichi: a resource for studies on range expansion and evolutionary adaptation.</title>
        <authorList>
            <person name="Sheffer M.M."/>
            <person name="Hoppe A."/>
            <person name="Krehenwinkel H."/>
            <person name="Uhl G."/>
            <person name="Kuss A.W."/>
            <person name="Jensen L."/>
            <person name="Jensen C."/>
            <person name="Gillespie R.G."/>
            <person name="Hoff K.J."/>
            <person name="Prost S."/>
        </authorList>
    </citation>
    <scope>NUCLEOTIDE SEQUENCE</scope>
</reference>
<keyword evidence="3" id="KW-1185">Reference proteome</keyword>
<protein>
    <submittedName>
        <fullName evidence="2">Uncharacterized protein</fullName>
    </submittedName>
</protein>
<accession>A0A8T0EJU5</accession>
<reference evidence="2" key="2">
    <citation type="submission" date="2020-06" db="EMBL/GenBank/DDBJ databases">
        <authorList>
            <person name="Sheffer M."/>
        </authorList>
    </citation>
    <scope>NUCLEOTIDE SEQUENCE</scope>
</reference>
<keyword evidence="1" id="KW-0812">Transmembrane</keyword>
<sequence length="282" mass="32225">MVITPMLMWTSIFAKKRTIQEFFIKMASVDAVTPNSEKRIKKFVNILLLVEISCILLQAFLLWTAYGKPVDRVGSSFPSYFTTIWLYYSLTSVMIVTYCSIGYFFILLLRNIKKKATYLVHKPTTEALLKIFIQYYEITDRIEEFQNAFSASSFFCIAQLCFVLSLDIMFVVAGLYTESVQIFQMVSSFLKTCVSILVITVTAAQVSSEVNGIRNTLVNAKTEFTQKMLTDEKFKDLVDLILRKDITVLSGWNILSYEKGFLLKTFAAVSAQVVLVYQVIKL</sequence>
<name>A0A8T0EJU5_ARGBR</name>
<dbReference type="AlphaFoldDB" id="A0A8T0EJU5"/>
<evidence type="ECO:0000256" key="1">
    <source>
        <dbReference type="SAM" id="Phobius"/>
    </source>
</evidence>
<evidence type="ECO:0000313" key="3">
    <source>
        <dbReference type="Proteomes" id="UP000807504"/>
    </source>
</evidence>
<dbReference type="Proteomes" id="UP000807504">
    <property type="component" value="Unassembled WGS sequence"/>
</dbReference>
<organism evidence="2 3">
    <name type="scientific">Argiope bruennichi</name>
    <name type="common">Wasp spider</name>
    <name type="synonym">Aranea bruennichi</name>
    <dbReference type="NCBI Taxonomy" id="94029"/>
    <lineage>
        <taxon>Eukaryota</taxon>
        <taxon>Metazoa</taxon>
        <taxon>Ecdysozoa</taxon>
        <taxon>Arthropoda</taxon>
        <taxon>Chelicerata</taxon>
        <taxon>Arachnida</taxon>
        <taxon>Araneae</taxon>
        <taxon>Araneomorphae</taxon>
        <taxon>Entelegynae</taxon>
        <taxon>Araneoidea</taxon>
        <taxon>Araneidae</taxon>
        <taxon>Argiope</taxon>
    </lineage>
</organism>
<proteinExistence type="predicted"/>